<dbReference type="EnsemblMetazoa" id="LLOJ005713-RA">
    <property type="protein sequence ID" value="LLOJ005713-PA"/>
    <property type="gene ID" value="LLOJ005713"/>
</dbReference>
<dbReference type="PRINTS" id="PR01182">
    <property type="entry name" value="ORNDCRBXLASE"/>
</dbReference>
<dbReference type="VEuPathDB" id="VectorBase:LLOJ005713"/>
<reference evidence="16" key="3">
    <citation type="submission" date="2020-05" db="UniProtKB">
        <authorList>
            <consortium name="EnsemblMetazoa"/>
        </authorList>
    </citation>
    <scope>IDENTIFICATION</scope>
    <source>
        <strain evidence="16">Jacobina</strain>
    </source>
</reference>
<dbReference type="InterPro" id="IPR022644">
    <property type="entry name" value="De-COase2_N"/>
</dbReference>
<dbReference type="FunFam" id="3.20.20.10:FF:000005">
    <property type="entry name" value="Ornithine decarboxylase"/>
    <property type="match status" value="1"/>
</dbReference>
<comment type="function">
    <text evidence="8">Catalyzes the first and rate-limiting step of polyamine biosynthesis that converts ornithine into putrescine, which is the precursor for the polyamines, spermidine and spermine. Polyamines are essential for cell proliferation and are implicated in cellular processes, ranging from DNA replication to apoptosis.</text>
</comment>
<sequence>MIRTSGIKPHGVVTSGQFSSDLKGILDVDQIFRKELYEADDDANHDEALFICNLSDVTKKFLNWRMKMPRVKPFYAVKCNDDDHIIRLLARLGASFDCASKAEIRAVLKHNVTPDRIIFANPAKPTSHIRYAAATGVNLMTFDSTTELDRIQRIFPAAQLVLRFRYDSEKALCVFGAKFGCDPSAEAPYLLLHAKRLNLSVVGVSFMVGSRCKDPFAYGKAIGIARELFDYALALGYHLRLLDIGGGFPGDTETDFGQYADVINAALEEFFPKTDTFFGSVEVISEPGTYFVESACTVGTTIYSKCEILDSERKKVEHVKYYVNDGIHGSFHLIVFGYDSFYPRVLARQSLIEEAKRPLIDCSIWGPTCNGYDKICANFSLPNLNVGDVLVFPNVGNYSLVFATNFNGFPKARVLYFADKDTMRILRS</sequence>
<dbReference type="EMBL" id="AJWK01018076">
    <property type="status" value="NOT_ANNOTATED_CDS"/>
    <property type="molecule type" value="Genomic_DNA"/>
</dbReference>
<evidence type="ECO:0000259" key="13">
    <source>
        <dbReference type="Pfam" id="PF00278"/>
    </source>
</evidence>
<dbReference type="GO" id="GO:0005737">
    <property type="term" value="C:cytoplasm"/>
    <property type="evidence" value="ECO:0007669"/>
    <property type="project" value="TreeGrafter"/>
</dbReference>
<dbReference type="VEuPathDB" id="VectorBase:LLONM1_000983"/>
<evidence type="ECO:0000256" key="7">
    <source>
        <dbReference type="ARBA" id="ARBA00034138"/>
    </source>
</evidence>
<dbReference type="SUPFAM" id="SSF51419">
    <property type="entry name" value="PLP-binding barrel"/>
    <property type="match status" value="1"/>
</dbReference>
<evidence type="ECO:0000313" key="15">
    <source>
        <dbReference type="EMBL" id="MBC1175060.1"/>
    </source>
</evidence>
<dbReference type="PRINTS" id="PR01179">
    <property type="entry name" value="ODADCRBXLASE"/>
</dbReference>
<reference evidence="17" key="1">
    <citation type="submission" date="2012-05" db="EMBL/GenBank/DDBJ databases">
        <title>Whole Genome Assembly of Lutzomyia longipalpis.</title>
        <authorList>
            <person name="Richards S."/>
            <person name="Qu C."/>
            <person name="Dillon R."/>
            <person name="Worley K."/>
            <person name="Scherer S."/>
            <person name="Batterton M."/>
            <person name="Taylor A."/>
            <person name="Hawes A."/>
            <person name="Hernandez B."/>
            <person name="Kovar C."/>
            <person name="Mandapat C."/>
            <person name="Pham C."/>
            <person name="Qu C."/>
            <person name="Jing C."/>
            <person name="Bess C."/>
            <person name="Bandaranaike D."/>
            <person name="Ngo D."/>
            <person name="Ongeri F."/>
            <person name="Arias F."/>
            <person name="Lara F."/>
            <person name="Weissenberger G."/>
            <person name="Kamau G."/>
            <person name="Han H."/>
            <person name="Shen H."/>
            <person name="Dinh H."/>
            <person name="Khalil I."/>
            <person name="Jones J."/>
            <person name="Shafer J."/>
            <person name="Jayaseelan J."/>
            <person name="Quiroz J."/>
            <person name="Blankenburg K."/>
            <person name="Nguyen L."/>
            <person name="Jackson L."/>
            <person name="Francisco L."/>
            <person name="Tang L.-Y."/>
            <person name="Pu L.-L."/>
            <person name="Perales L."/>
            <person name="Lorensuhewa L."/>
            <person name="Munidasa M."/>
            <person name="Coyle M."/>
            <person name="Taylor M."/>
            <person name="Puazo M."/>
            <person name="Firestine M."/>
            <person name="Scheel M."/>
            <person name="Javaid M."/>
            <person name="Wang M."/>
            <person name="Li M."/>
            <person name="Tabassum N."/>
            <person name="Saada N."/>
            <person name="Osuji N."/>
            <person name="Aqrawi P."/>
            <person name="Fu Q."/>
            <person name="Thornton R."/>
            <person name="Raj R."/>
            <person name="Goodspeed R."/>
            <person name="Mata R."/>
            <person name="Najjar R."/>
            <person name="Gubbala S."/>
            <person name="Lee S."/>
            <person name="Denson S."/>
            <person name="Patil S."/>
            <person name="Macmil S."/>
            <person name="Qi S."/>
            <person name="Matskevitch T."/>
            <person name="Palculict T."/>
            <person name="Mathew T."/>
            <person name="Vee V."/>
            <person name="Velamala V."/>
            <person name="Korchina V."/>
            <person name="Cai W."/>
            <person name="Liu W."/>
            <person name="Dai W."/>
            <person name="Zou X."/>
            <person name="Zhu Y."/>
            <person name="Zhang Y."/>
            <person name="Wu Y.-Q."/>
            <person name="Xin Y."/>
            <person name="Nazarath L."/>
            <person name="Kovar C."/>
            <person name="Han Y."/>
            <person name="Muzny D."/>
            <person name="Gibbs R."/>
        </authorList>
    </citation>
    <scope>NUCLEOTIDE SEQUENCE [LARGE SCALE GENOMIC DNA]</scope>
    <source>
        <strain evidence="17">Jacobina</strain>
    </source>
</reference>
<evidence type="ECO:0000256" key="9">
    <source>
        <dbReference type="ARBA" id="ARBA00046672"/>
    </source>
</evidence>
<evidence type="ECO:0000256" key="2">
    <source>
        <dbReference type="ARBA" id="ARBA00008872"/>
    </source>
</evidence>
<comment type="catalytic activity">
    <reaction evidence="10">
        <text>L-ornithine + H(+) = putrescine + CO2</text>
        <dbReference type="Rhea" id="RHEA:22964"/>
        <dbReference type="ChEBI" id="CHEBI:15378"/>
        <dbReference type="ChEBI" id="CHEBI:16526"/>
        <dbReference type="ChEBI" id="CHEBI:46911"/>
        <dbReference type="ChEBI" id="CHEBI:326268"/>
        <dbReference type="EC" id="4.1.1.17"/>
    </reaction>
</comment>
<comment type="subunit">
    <text evidence="9">Homodimer. Only the dimer is catalytically active, as the active sites are constructed of residues from both monomers.</text>
</comment>
<feature type="domain" description="Orn/DAP/Arg decarboxylase 2 C-terminal" evidence="13">
    <location>
        <begin position="297"/>
        <end position="396"/>
    </location>
</feature>
<dbReference type="PANTHER" id="PTHR11482:SF6">
    <property type="entry name" value="ORNITHINE DECARBOXYLASE 1-RELATED"/>
    <property type="match status" value="1"/>
</dbReference>
<protein>
    <recommendedName>
        <fullName evidence="7">ornithine decarboxylase</fullName>
        <ecNumber evidence="7">4.1.1.17</ecNumber>
    </recommendedName>
</protein>
<comment type="cofactor">
    <cofactor evidence="1 11">
        <name>pyridoxal 5'-phosphate</name>
        <dbReference type="ChEBI" id="CHEBI:597326"/>
    </cofactor>
</comment>
<dbReference type="EMBL" id="GITU01006357">
    <property type="protein sequence ID" value="MBC1175060.1"/>
    <property type="molecule type" value="Transcribed_RNA"/>
</dbReference>
<evidence type="ECO:0000256" key="8">
    <source>
        <dbReference type="ARBA" id="ARBA00037173"/>
    </source>
</evidence>
<dbReference type="AlphaFoldDB" id="A0A1B0CM25"/>
<evidence type="ECO:0000256" key="1">
    <source>
        <dbReference type="ARBA" id="ARBA00001933"/>
    </source>
</evidence>
<dbReference type="Pfam" id="PF00278">
    <property type="entry name" value="Orn_DAP_Arg_deC"/>
    <property type="match status" value="1"/>
</dbReference>
<reference evidence="15" key="2">
    <citation type="journal article" date="2020" name="BMC">
        <title>Leishmania infection induces a limited differential gene expression in the sand fly midgut.</title>
        <authorList>
            <person name="Coutinho-Abreu I.V."/>
            <person name="Serafim T.D."/>
            <person name="Meneses C."/>
            <person name="Kamhawi S."/>
            <person name="Oliveira F."/>
            <person name="Valenzuela J.G."/>
        </authorList>
    </citation>
    <scope>NUCLEOTIDE SEQUENCE</scope>
    <source>
        <strain evidence="15">Jacobina</strain>
        <tissue evidence="15">Midgut</tissue>
    </source>
</reference>
<name>A0A1B0CM25_LUTLO</name>
<dbReference type="InterPro" id="IPR000183">
    <property type="entry name" value="Orn/DAP/Arg_de-COase"/>
</dbReference>
<keyword evidence="17" id="KW-1185">Reference proteome</keyword>
<keyword evidence="5" id="KW-0456">Lyase</keyword>
<proteinExistence type="inferred from homology"/>
<evidence type="ECO:0000256" key="11">
    <source>
        <dbReference type="PIRSR" id="PIRSR600183-50"/>
    </source>
</evidence>
<dbReference type="InterPro" id="IPR002433">
    <property type="entry name" value="Orn_de-COase"/>
</dbReference>
<dbReference type="InterPro" id="IPR022653">
    <property type="entry name" value="De-COase2_pyr-phos_BS"/>
</dbReference>
<evidence type="ECO:0000256" key="3">
    <source>
        <dbReference type="ARBA" id="ARBA00022898"/>
    </source>
</evidence>
<dbReference type="PROSITE" id="PS00878">
    <property type="entry name" value="ODR_DC_2_1"/>
    <property type="match status" value="1"/>
</dbReference>
<comment type="similarity">
    <text evidence="2 12">Belongs to the Orn/Lys/Arg decarboxylase class-II family.</text>
</comment>
<keyword evidence="4" id="KW-0620">Polyamine biosynthesis</keyword>
<dbReference type="CDD" id="cd00622">
    <property type="entry name" value="PLPDE_III_ODC"/>
    <property type="match status" value="1"/>
</dbReference>
<dbReference type="Proteomes" id="UP000092461">
    <property type="component" value="Unassembled WGS sequence"/>
</dbReference>
<dbReference type="Pfam" id="PF02784">
    <property type="entry name" value="Orn_Arg_deC_N"/>
    <property type="match status" value="1"/>
</dbReference>
<dbReference type="InterPro" id="IPR029066">
    <property type="entry name" value="PLP-binding_barrel"/>
</dbReference>
<dbReference type="EC" id="4.1.1.17" evidence="7"/>
<comment type="pathway">
    <text evidence="6">Amine and polyamine biosynthesis; putrescine biosynthesis via L-ornithine pathway; putrescine from L-ornithine: step 1/1.</text>
</comment>
<dbReference type="InterPro" id="IPR009006">
    <property type="entry name" value="Ala_racemase/Decarboxylase_C"/>
</dbReference>
<evidence type="ECO:0000259" key="14">
    <source>
        <dbReference type="Pfam" id="PF02784"/>
    </source>
</evidence>
<dbReference type="GO" id="GO:0004586">
    <property type="term" value="F:ornithine decarboxylase activity"/>
    <property type="evidence" value="ECO:0007669"/>
    <property type="project" value="UniProtKB-EC"/>
</dbReference>
<organism evidence="16 17">
    <name type="scientific">Lutzomyia longipalpis</name>
    <name type="common">Sand fly</name>
    <dbReference type="NCBI Taxonomy" id="7200"/>
    <lineage>
        <taxon>Eukaryota</taxon>
        <taxon>Metazoa</taxon>
        <taxon>Ecdysozoa</taxon>
        <taxon>Arthropoda</taxon>
        <taxon>Hexapoda</taxon>
        <taxon>Insecta</taxon>
        <taxon>Pterygota</taxon>
        <taxon>Neoptera</taxon>
        <taxon>Endopterygota</taxon>
        <taxon>Diptera</taxon>
        <taxon>Nematocera</taxon>
        <taxon>Psychodoidea</taxon>
        <taxon>Psychodidae</taxon>
        <taxon>Lutzomyia</taxon>
        <taxon>Lutzomyia</taxon>
    </lineage>
</organism>
<dbReference type="InterPro" id="IPR022643">
    <property type="entry name" value="De-COase2_C"/>
</dbReference>
<dbReference type="Gene3D" id="2.40.37.10">
    <property type="entry name" value="Lyase, Ornithine Decarboxylase, Chain A, domain 1"/>
    <property type="match status" value="1"/>
</dbReference>
<evidence type="ECO:0000256" key="10">
    <source>
        <dbReference type="ARBA" id="ARBA00049127"/>
    </source>
</evidence>
<evidence type="ECO:0000256" key="5">
    <source>
        <dbReference type="ARBA" id="ARBA00023239"/>
    </source>
</evidence>
<dbReference type="PANTHER" id="PTHR11482">
    <property type="entry name" value="ARGININE/DIAMINOPIMELATE/ORNITHINE DECARBOXYLASE"/>
    <property type="match status" value="1"/>
</dbReference>
<evidence type="ECO:0000256" key="6">
    <source>
        <dbReference type="ARBA" id="ARBA00034115"/>
    </source>
</evidence>
<keyword evidence="3 11" id="KW-0663">Pyridoxal phosphate</keyword>
<dbReference type="Gene3D" id="3.20.20.10">
    <property type="entry name" value="Alanine racemase"/>
    <property type="match status" value="1"/>
</dbReference>
<accession>A0A1B0CM25</accession>
<feature type="modified residue" description="N6-(pyridoxal phosphate)lysine" evidence="11">
    <location>
        <position position="78"/>
    </location>
</feature>
<evidence type="ECO:0000256" key="12">
    <source>
        <dbReference type="RuleBase" id="RU003737"/>
    </source>
</evidence>
<evidence type="ECO:0000313" key="16">
    <source>
        <dbReference type="EnsemblMetazoa" id="LLOJ005713-PA"/>
    </source>
</evidence>
<feature type="domain" description="Orn/DAP/Arg decarboxylase 2 N-terminal" evidence="14">
    <location>
        <begin position="55"/>
        <end position="292"/>
    </location>
</feature>
<dbReference type="GO" id="GO:0033387">
    <property type="term" value="P:putrescine biosynthetic process from arginine, via ornithine"/>
    <property type="evidence" value="ECO:0007669"/>
    <property type="project" value="TreeGrafter"/>
</dbReference>
<feature type="active site" description="Proton donor" evidence="11">
    <location>
        <position position="369"/>
    </location>
</feature>
<dbReference type="SUPFAM" id="SSF50621">
    <property type="entry name" value="Alanine racemase C-terminal domain-like"/>
    <property type="match status" value="1"/>
</dbReference>
<evidence type="ECO:0000313" key="17">
    <source>
        <dbReference type="Proteomes" id="UP000092461"/>
    </source>
</evidence>
<evidence type="ECO:0000256" key="4">
    <source>
        <dbReference type="ARBA" id="ARBA00023115"/>
    </source>
</evidence>